<name>A0AAD3U7S4_AERHY</name>
<comment type="caution">
    <text evidence="1">The sequence shown here is derived from an EMBL/GenBank/DDBJ whole genome shotgun (WGS) entry which is preliminary data.</text>
</comment>
<reference evidence="1" key="2">
    <citation type="submission" date="2020-01" db="EMBL/GenBank/DDBJ databases">
        <authorList>
            <consortium name="NCBI Pathogen Detection Project"/>
        </authorList>
    </citation>
    <scope>NUCLEOTIDE SEQUENCE</scope>
    <source>
        <strain evidence="1">OLC2673_Aeromonas</strain>
    </source>
</reference>
<dbReference type="Proteomes" id="UP000859505">
    <property type="component" value="Unassembled WGS sequence"/>
</dbReference>
<reference evidence="1" key="1">
    <citation type="journal article" date="2018" name="Genome Biol.">
        <title>SKESA: strategic k-mer extension for scrupulous assemblies.</title>
        <authorList>
            <person name="Souvorov A."/>
            <person name="Agarwala R."/>
            <person name="Lipman D.J."/>
        </authorList>
    </citation>
    <scope>NUCLEOTIDE SEQUENCE</scope>
    <source>
        <strain evidence="1">OLC2673_Aeromonas</strain>
    </source>
</reference>
<sequence length="255" mass="29756">MSNSNYKVVLSDKLYSIYKKASLPIVLNTKEKKAYETLIGKVELDILTNLEQLDRCKQSHGLPDAIYDDLLPALLNDDAHRGLSLEELSKKTLFKFIITQSNNNVALPYFNINESHVTRNYNISKLHDEDRTPLQDYLSAILRDANKILIHDIYFSHAPDNNRLFDLLPNKPIDIFYVENADRTNGLFITSRCNQNANWTVRKCDMTRQEFNRFARSHDRYLIIDDRVEITLTSGFSYIWNNQKEISCIIKEYIL</sequence>
<protein>
    <submittedName>
        <fullName evidence="1">Uncharacterized protein</fullName>
    </submittedName>
</protein>
<dbReference type="EMBL" id="DACTUL010000002">
    <property type="protein sequence ID" value="HAT6342744.1"/>
    <property type="molecule type" value="Genomic_DNA"/>
</dbReference>
<gene>
    <name evidence="1" type="ORF">JAJ28_000410</name>
</gene>
<proteinExistence type="predicted"/>
<organism evidence="1 2">
    <name type="scientific">Aeromonas hydrophila</name>
    <dbReference type="NCBI Taxonomy" id="644"/>
    <lineage>
        <taxon>Bacteria</taxon>
        <taxon>Pseudomonadati</taxon>
        <taxon>Pseudomonadota</taxon>
        <taxon>Gammaproteobacteria</taxon>
        <taxon>Aeromonadales</taxon>
        <taxon>Aeromonadaceae</taxon>
        <taxon>Aeromonas</taxon>
    </lineage>
</organism>
<accession>A0AAD3U7S4</accession>
<evidence type="ECO:0000313" key="1">
    <source>
        <dbReference type="EMBL" id="HAT6342744.1"/>
    </source>
</evidence>
<evidence type="ECO:0000313" key="2">
    <source>
        <dbReference type="Proteomes" id="UP000859505"/>
    </source>
</evidence>
<dbReference type="AlphaFoldDB" id="A0AAD3U7S4"/>